<keyword evidence="4" id="KW-1185">Reference proteome</keyword>
<name>A0ABW7MT08_9FLAO</name>
<organism evidence="3 4">
    <name type="scientific">Gaetbulibacter aquiaggeris</name>
    <dbReference type="NCBI Taxonomy" id="1735373"/>
    <lineage>
        <taxon>Bacteria</taxon>
        <taxon>Pseudomonadati</taxon>
        <taxon>Bacteroidota</taxon>
        <taxon>Flavobacteriia</taxon>
        <taxon>Flavobacteriales</taxon>
        <taxon>Flavobacteriaceae</taxon>
        <taxon>Gaetbulibacter</taxon>
    </lineage>
</organism>
<evidence type="ECO:0000256" key="1">
    <source>
        <dbReference type="SAM" id="MobiDB-lite"/>
    </source>
</evidence>
<dbReference type="InterPro" id="IPR011990">
    <property type="entry name" value="TPR-like_helical_dom_sf"/>
</dbReference>
<dbReference type="Pfam" id="PF12771">
    <property type="entry name" value="SusD-like_2"/>
    <property type="match status" value="1"/>
</dbReference>
<dbReference type="SUPFAM" id="SSF48452">
    <property type="entry name" value="TPR-like"/>
    <property type="match status" value="1"/>
</dbReference>
<evidence type="ECO:0000313" key="3">
    <source>
        <dbReference type="EMBL" id="MFH6768827.1"/>
    </source>
</evidence>
<dbReference type="InterPro" id="IPR041662">
    <property type="entry name" value="SusD-like_2"/>
</dbReference>
<reference evidence="3 4" key="1">
    <citation type="submission" date="2024-02" db="EMBL/GenBank/DDBJ databases">
        <title>A Gaetbulibacter species isolated from tidal flats and genomic insights of their niches.</title>
        <authorList>
            <person name="Ye Y."/>
        </authorList>
    </citation>
    <scope>NUCLEOTIDE SEQUENCE [LARGE SCALE GENOMIC DNA]</scope>
    <source>
        <strain evidence="3 4">KEM-8</strain>
    </source>
</reference>
<dbReference type="EMBL" id="JBAWKC010000002">
    <property type="protein sequence ID" value="MFH6768827.1"/>
    <property type="molecule type" value="Genomic_DNA"/>
</dbReference>
<feature type="region of interest" description="Disordered" evidence="1">
    <location>
        <begin position="454"/>
        <end position="477"/>
    </location>
</feature>
<evidence type="ECO:0000256" key="2">
    <source>
        <dbReference type="SAM" id="SignalP"/>
    </source>
</evidence>
<feature type="signal peptide" evidence="2">
    <location>
        <begin position="1"/>
        <end position="20"/>
    </location>
</feature>
<keyword evidence="3" id="KW-0449">Lipoprotein</keyword>
<dbReference type="Proteomes" id="UP001610104">
    <property type="component" value="Unassembled WGS sequence"/>
</dbReference>
<dbReference type="RefSeq" id="WP_395438074.1">
    <property type="nucleotide sequence ID" value="NZ_JBAWKC010000002.1"/>
</dbReference>
<comment type="caution">
    <text evidence="3">The sequence shown here is derived from an EMBL/GenBank/DDBJ whole genome shotgun (WGS) entry which is preliminary data.</text>
</comment>
<protein>
    <submittedName>
        <fullName evidence="3">SusD/RagB family nutrient-binding outer membrane lipoprotein</fullName>
    </submittedName>
</protein>
<keyword evidence="2" id="KW-0732">Signal</keyword>
<feature type="chain" id="PRO_5047031640" evidence="2">
    <location>
        <begin position="21"/>
        <end position="477"/>
    </location>
</feature>
<evidence type="ECO:0000313" key="4">
    <source>
        <dbReference type="Proteomes" id="UP001610104"/>
    </source>
</evidence>
<dbReference type="PROSITE" id="PS51257">
    <property type="entry name" value="PROKAR_LIPOPROTEIN"/>
    <property type="match status" value="1"/>
</dbReference>
<accession>A0ABW7MT08</accession>
<proteinExistence type="predicted"/>
<sequence>MKKSIIISILSLLVFSCSQMVEDLNQNPNNPTSAPYQYTLTGAEVATIVLQTGEPARESGIMAGQFTGFDRQHLALNNYLVTATTFDPTWRVIFRDILRNIRVAETSAIESGIDGVALGILQVLKALDLGTATSLFGDIPFDQAGGLEFENPEFESQIAIYGKLQTLLDDAIINLASGTGRPPANTEIYFDGNPVAWTQVAHTLKARFYMHTKNYPAAYNAALNGIGSNGSTHSNNMKSPHGTATDNANLHYQFFALASRKNDLVTSDFFVSLIDSNNATNPIPANYRGNSKTNETARYNYLLQTTVVGIQPNFNTNGFAQIDAPAQIVTYAENLLILAEAGARANFNTGLGHLNAFRAYMASGGYITNPVMANIQYDPYVAADFDNLGIENPDGISSDNALLREILEERYITLFGQIEVFNDTRRTQDESIVRVPMAPNVGSDLPQRFLIGNSEIDTNTNTPNPIPGFFERTSVNQ</sequence>
<dbReference type="Gene3D" id="1.25.40.390">
    <property type="match status" value="1"/>
</dbReference>
<gene>
    <name evidence="3" type="ORF">V8G56_08775</name>
</gene>